<keyword evidence="1" id="KW-0472">Membrane</keyword>
<keyword evidence="1" id="KW-1133">Transmembrane helix</keyword>
<proteinExistence type="predicted"/>
<feature type="transmembrane region" description="Helical" evidence="1">
    <location>
        <begin position="6"/>
        <end position="25"/>
    </location>
</feature>
<organism evidence="2">
    <name type="scientific">Anguilla anguilla</name>
    <name type="common">European freshwater eel</name>
    <name type="synonym">Muraena anguilla</name>
    <dbReference type="NCBI Taxonomy" id="7936"/>
    <lineage>
        <taxon>Eukaryota</taxon>
        <taxon>Metazoa</taxon>
        <taxon>Chordata</taxon>
        <taxon>Craniata</taxon>
        <taxon>Vertebrata</taxon>
        <taxon>Euteleostomi</taxon>
        <taxon>Actinopterygii</taxon>
        <taxon>Neopterygii</taxon>
        <taxon>Teleostei</taxon>
        <taxon>Anguilliformes</taxon>
        <taxon>Anguillidae</taxon>
        <taxon>Anguilla</taxon>
    </lineage>
</organism>
<evidence type="ECO:0000313" key="2">
    <source>
        <dbReference type="EMBL" id="JAH49205.1"/>
    </source>
</evidence>
<reference evidence="2" key="2">
    <citation type="journal article" date="2015" name="Fish Shellfish Immunol.">
        <title>Early steps in the European eel (Anguilla anguilla)-Vibrio vulnificus interaction in the gills: Role of the RtxA13 toxin.</title>
        <authorList>
            <person name="Callol A."/>
            <person name="Pajuelo D."/>
            <person name="Ebbesson L."/>
            <person name="Teles M."/>
            <person name="MacKenzie S."/>
            <person name="Amaro C."/>
        </authorList>
    </citation>
    <scope>NUCLEOTIDE SEQUENCE</scope>
</reference>
<evidence type="ECO:0000256" key="1">
    <source>
        <dbReference type="SAM" id="Phobius"/>
    </source>
</evidence>
<protein>
    <submittedName>
        <fullName evidence="2">Uncharacterized protein</fullName>
    </submittedName>
</protein>
<dbReference type="EMBL" id="GBXM01059372">
    <property type="protein sequence ID" value="JAH49205.1"/>
    <property type="molecule type" value="Transcribed_RNA"/>
</dbReference>
<sequence length="36" mass="4243">MAAPHIRALQFTLSRVLLFLLLHLYRRVRGKRLVAL</sequence>
<dbReference type="AlphaFoldDB" id="A0A0E9T8K0"/>
<reference evidence="2" key="1">
    <citation type="submission" date="2014-11" db="EMBL/GenBank/DDBJ databases">
        <authorList>
            <person name="Amaro Gonzalez C."/>
        </authorList>
    </citation>
    <scope>NUCLEOTIDE SEQUENCE</scope>
</reference>
<accession>A0A0E9T8K0</accession>
<keyword evidence="1" id="KW-0812">Transmembrane</keyword>
<name>A0A0E9T8K0_ANGAN</name>